<evidence type="ECO:0000313" key="2">
    <source>
        <dbReference type="EMBL" id="RGK56741.1"/>
    </source>
</evidence>
<evidence type="ECO:0000256" key="1">
    <source>
        <dbReference type="ARBA" id="ARBA00022801"/>
    </source>
</evidence>
<protein>
    <submittedName>
        <fullName evidence="2">Agmatine deiminase family protein</fullName>
    </submittedName>
</protein>
<sequence>MEKTYYLPAEWYKQSYIQLTWPHADTDWAYMLDEVETCFVRLATEIASRQPLLLVAPEFPAALADFPYRDQITFVKCPTNDTWARDHAFITLLEKHSDPQLLDFCFNGWGMKFAAHKDNLINSHLFKTGALNGDYINCRNFVLEGGSIESDGEGTLLTTSPCLLAPNRNDTLSRKDIEAYLMERFNLRQVLWLDYGYLAGDDTDSHVDTLARLCPDHTITYVQCVDKDDEHYGALRSMEDQLKTFRTLDGDPYRLLPLPMPEAIYDEDGERLPATYANFLIMNEAVLYPTYAQPENDARAAQVLAEVFPGREIVGIDCRALIKQHGSLHCVTMQYPESVKNQIAQ</sequence>
<keyword evidence="1" id="KW-0378">Hydrolase</keyword>
<proteinExistence type="predicted"/>
<dbReference type="Proteomes" id="UP000260862">
    <property type="component" value="Unassembled WGS sequence"/>
</dbReference>
<dbReference type="AlphaFoldDB" id="A0A3E4N504"/>
<dbReference type="GO" id="GO:0004668">
    <property type="term" value="F:protein-arginine deiminase activity"/>
    <property type="evidence" value="ECO:0007669"/>
    <property type="project" value="InterPro"/>
</dbReference>
<gene>
    <name evidence="2" type="ORF">DXD04_05270</name>
</gene>
<dbReference type="GO" id="GO:0009446">
    <property type="term" value="P:putrescine biosynthetic process"/>
    <property type="evidence" value="ECO:0007669"/>
    <property type="project" value="InterPro"/>
</dbReference>
<organism evidence="2 3">
    <name type="scientific">Phocaeicola plebeius</name>
    <dbReference type="NCBI Taxonomy" id="310297"/>
    <lineage>
        <taxon>Bacteria</taxon>
        <taxon>Pseudomonadati</taxon>
        <taxon>Bacteroidota</taxon>
        <taxon>Bacteroidia</taxon>
        <taxon>Bacteroidales</taxon>
        <taxon>Bacteroidaceae</taxon>
        <taxon>Phocaeicola</taxon>
    </lineage>
</organism>
<dbReference type="RefSeq" id="WP_117671505.1">
    <property type="nucleotide sequence ID" value="NZ_CABOGR010000008.1"/>
</dbReference>
<dbReference type="GO" id="GO:0047632">
    <property type="term" value="F:agmatine deiminase activity"/>
    <property type="evidence" value="ECO:0007669"/>
    <property type="project" value="TreeGrafter"/>
</dbReference>
<dbReference type="EMBL" id="QSQT01000008">
    <property type="protein sequence ID" value="RGK56741.1"/>
    <property type="molecule type" value="Genomic_DNA"/>
</dbReference>
<reference evidence="2 3" key="1">
    <citation type="submission" date="2018-08" db="EMBL/GenBank/DDBJ databases">
        <title>A genome reference for cultivated species of the human gut microbiota.</title>
        <authorList>
            <person name="Zou Y."/>
            <person name="Xue W."/>
            <person name="Luo G."/>
        </authorList>
    </citation>
    <scope>NUCLEOTIDE SEQUENCE [LARGE SCALE GENOMIC DNA]</scope>
    <source>
        <strain evidence="2 3">TF10-3AC</strain>
    </source>
</reference>
<comment type="caution">
    <text evidence="2">The sequence shown here is derived from an EMBL/GenBank/DDBJ whole genome shotgun (WGS) entry which is preliminary data.</text>
</comment>
<dbReference type="Pfam" id="PF04371">
    <property type="entry name" value="PAD_porph"/>
    <property type="match status" value="1"/>
</dbReference>
<dbReference type="SUPFAM" id="SSF55909">
    <property type="entry name" value="Pentein"/>
    <property type="match status" value="1"/>
</dbReference>
<accession>A0A3E4N504</accession>
<dbReference type="Gene3D" id="3.75.10.10">
    <property type="entry name" value="L-arginine/glycine Amidinotransferase, Chain A"/>
    <property type="match status" value="1"/>
</dbReference>
<evidence type="ECO:0000313" key="3">
    <source>
        <dbReference type="Proteomes" id="UP000260862"/>
    </source>
</evidence>
<dbReference type="PANTHER" id="PTHR31377">
    <property type="entry name" value="AGMATINE DEIMINASE-RELATED"/>
    <property type="match status" value="1"/>
</dbReference>
<dbReference type="PANTHER" id="PTHR31377:SF0">
    <property type="entry name" value="AGMATINE DEIMINASE-RELATED"/>
    <property type="match status" value="1"/>
</dbReference>
<dbReference type="InterPro" id="IPR007466">
    <property type="entry name" value="Peptidyl-Arg-deiminase_porph"/>
</dbReference>
<keyword evidence="3" id="KW-1185">Reference proteome</keyword>
<name>A0A3E4N504_9BACT</name>